<evidence type="ECO:0000313" key="2">
    <source>
        <dbReference type="EMBL" id="KKF98407.1"/>
    </source>
</evidence>
<evidence type="ECO:0000313" key="21">
    <source>
        <dbReference type="Proteomes" id="UP000033814"/>
    </source>
</evidence>
<evidence type="ECO:0000313" key="32">
    <source>
        <dbReference type="Proteomes" id="UP000034668"/>
    </source>
</evidence>
<evidence type="ECO:0000313" key="28">
    <source>
        <dbReference type="Proteomes" id="UP000034232"/>
    </source>
</evidence>
<evidence type="ECO:0000313" key="23">
    <source>
        <dbReference type="Proteomes" id="UP000033885"/>
    </source>
</evidence>
<dbReference type="Proteomes" id="UP000034152">
    <property type="component" value="Unassembled WGS sequence"/>
</dbReference>
<evidence type="ECO:0000313" key="27">
    <source>
        <dbReference type="Proteomes" id="UP000034152"/>
    </source>
</evidence>
<evidence type="ECO:0000313" key="12">
    <source>
        <dbReference type="EMBL" id="KKH71797.1"/>
    </source>
</evidence>
<evidence type="ECO:0000313" key="22">
    <source>
        <dbReference type="Proteomes" id="UP000033864"/>
    </source>
</evidence>
<evidence type="ECO:0000313" key="29">
    <source>
        <dbReference type="Proteomes" id="UP000034547"/>
    </source>
</evidence>
<dbReference type="EMBL" id="JJQR01000173">
    <property type="protein sequence ID" value="KKH70530.1"/>
    <property type="molecule type" value="Genomic_DNA"/>
</dbReference>
<dbReference type="EMBL" id="JJQU01000139">
    <property type="protein sequence ID" value="KKH84587.1"/>
    <property type="molecule type" value="Genomic_DNA"/>
</dbReference>
<evidence type="ECO:0000313" key="9">
    <source>
        <dbReference type="EMBL" id="KKH63016.1"/>
    </source>
</evidence>
<evidence type="ECO:0000313" key="11">
    <source>
        <dbReference type="EMBL" id="KKH70530.1"/>
    </source>
</evidence>
<feature type="region of interest" description="Disordered" evidence="1">
    <location>
        <begin position="1"/>
        <end position="30"/>
    </location>
</feature>
<dbReference type="Proteomes" id="UP000034925">
    <property type="component" value="Unassembled WGS sequence"/>
</dbReference>
<dbReference type="Proteomes" id="UP000034872">
    <property type="component" value="Unassembled WGS sequence"/>
</dbReference>
<feature type="compositionally biased region" description="Polar residues" evidence="1">
    <location>
        <begin position="1"/>
        <end position="12"/>
    </location>
</feature>
<evidence type="ECO:0000313" key="3">
    <source>
        <dbReference type="EMBL" id="KKF99916.1"/>
    </source>
</evidence>
<dbReference type="EMBL" id="JJQM01000080">
    <property type="protein sequence ID" value="KKH55456.1"/>
    <property type="molecule type" value="Genomic_DNA"/>
</dbReference>
<dbReference type="Proteomes" id="UP000034758">
    <property type="component" value="Unassembled WGS sequence"/>
</dbReference>
<dbReference type="EMBL" id="JJQS01000129">
    <property type="protein sequence ID" value="KKH71797.1"/>
    <property type="molecule type" value="Genomic_DNA"/>
</dbReference>
<evidence type="ECO:0000313" key="15">
    <source>
        <dbReference type="EMBL" id="KKH84587.1"/>
    </source>
</evidence>
<evidence type="ECO:0000313" key="33">
    <source>
        <dbReference type="Proteomes" id="UP000034692"/>
    </source>
</evidence>
<dbReference type="EMBL" id="JJOS01000131">
    <property type="protein sequence ID" value="KKF98407.1"/>
    <property type="molecule type" value="Genomic_DNA"/>
</dbReference>
<dbReference type="EMBL" id="JJRA01000002">
    <property type="protein sequence ID" value="KKI07007.1"/>
    <property type="molecule type" value="Genomic_DNA"/>
</dbReference>
<dbReference type="EMBL" id="JJQP01000108">
    <property type="protein sequence ID" value="KKH67309.1"/>
    <property type="molecule type" value="Genomic_DNA"/>
</dbReference>
<dbReference type="EMBL" id="JJOT01000102">
    <property type="protein sequence ID" value="KKF99916.1"/>
    <property type="molecule type" value="Genomic_DNA"/>
</dbReference>
<dbReference type="Proteomes" id="UP000034842">
    <property type="component" value="Unassembled WGS sequence"/>
</dbReference>
<dbReference type="EMBL" id="JJQO01000211">
    <property type="protein sequence ID" value="KKH63016.1"/>
    <property type="molecule type" value="Genomic_DNA"/>
</dbReference>
<evidence type="ECO:0000256" key="1">
    <source>
        <dbReference type="SAM" id="MobiDB-lite"/>
    </source>
</evidence>
<evidence type="ECO:0000313" key="17">
    <source>
        <dbReference type="EMBL" id="KKH88032.1"/>
    </source>
</evidence>
<evidence type="ECO:0000313" key="5">
    <source>
        <dbReference type="EMBL" id="KKH40331.1"/>
    </source>
</evidence>
<dbReference type="EMBL" id="JJQT01000206">
    <property type="protein sequence ID" value="KKH74160.1"/>
    <property type="molecule type" value="Genomic_DNA"/>
</dbReference>
<accession>A0A0F8D6V1</accession>
<dbReference type="Proteomes" id="UP000034232">
    <property type="component" value="Unassembled WGS sequence"/>
</dbReference>
<dbReference type="Proteomes" id="UP000034578">
    <property type="component" value="Unassembled WGS sequence"/>
</dbReference>
<dbReference type="AlphaFoldDB" id="A0A0F8D6V1"/>
<proteinExistence type="predicted"/>
<comment type="caution">
    <text evidence="2">The sequence shown here is derived from an EMBL/GenBank/DDBJ whole genome shotgun (WGS) entry which is preliminary data.</text>
</comment>
<dbReference type="Proteomes" id="UP000034597">
    <property type="component" value="Unassembled WGS sequence"/>
</dbReference>
<dbReference type="Proteomes" id="UP000033814">
    <property type="component" value="Unassembled WGS sequence"/>
</dbReference>
<evidence type="ECO:0000313" key="31">
    <source>
        <dbReference type="Proteomes" id="UP000034597"/>
    </source>
</evidence>
<evidence type="ECO:0000313" key="35">
    <source>
        <dbReference type="Proteomes" id="UP000034842"/>
    </source>
</evidence>
<evidence type="ECO:0000313" key="13">
    <source>
        <dbReference type="EMBL" id="KKH74160.1"/>
    </source>
</evidence>
<reference evidence="21 22" key="1">
    <citation type="journal article" date="2015" name="ISME J.">
        <title>Genomic and phenotypic differentiation among Methanosarcina mazei populations from Columbia River sediment.</title>
        <authorList>
            <person name="Youngblut N.D."/>
            <person name="Wirth J.S."/>
            <person name="Henriksen J.R."/>
            <person name="Smith M."/>
            <person name="Simon H."/>
            <person name="Metcalf W.W."/>
            <person name="Whitaker R.J."/>
        </authorList>
    </citation>
    <scope>NUCLEOTIDE SEQUENCE [LARGE SCALE GENOMIC DNA]</scope>
    <source>
        <strain evidence="5 34">1.H.A.1A.1</strain>
        <strain evidence="6 24">1.H.A.1A.3</strain>
        <strain evidence="7 22">1.H.A.1A.6</strain>
        <strain evidence="8 28">1.H.A.2.3</strain>
        <strain evidence="9 33">1.H.A.2.7</strain>
        <strain evidence="10">1.H.A.2.8</strain>
        <strain evidence="11 37">1.H.M.1A.1</strain>
        <strain evidence="12 25">1.H.M.1A.2</strain>
        <strain evidence="13 35">1.H.M.1A.3</strain>
        <strain evidence="15 27">1.H.M.2.1</strain>
        <strain evidence="14 21">1.H.M.2.2</strain>
        <strain evidence="16 38">1.H.M.2.3</strain>
        <strain evidence="17 32">1.H.M.2.4</strain>
        <strain evidence="18 36">1.H.T.2.1</strain>
        <strain evidence="20 23">1.H.T.2.3</strain>
        <strain evidence="19 29">1.H.T.2.5</strain>
        <strain evidence="4 26">2.F.A.2.3</strain>
        <strain evidence="2 30">2.F.A.2.4</strain>
        <strain evidence="3 31">2.F.T.0.2</strain>
    </source>
</reference>
<dbReference type="EMBL" id="JJQX01000251">
    <property type="protein sequence ID" value="KKH88032.1"/>
    <property type="molecule type" value="Genomic_DNA"/>
</dbReference>
<protein>
    <submittedName>
        <fullName evidence="2">Uncharacterized protein</fullName>
    </submittedName>
</protein>
<evidence type="ECO:0000313" key="25">
    <source>
        <dbReference type="Proteomes" id="UP000034040"/>
    </source>
</evidence>
<dbReference type="Proteomes" id="UP000034668">
    <property type="component" value="Unassembled WGS sequence"/>
</dbReference>
<dbReference type="PATRIC" id="fig|2209.51.peg.995"/>
<dbReference type="EMBL" id="JJQW01000073">
    <property type="protein sequence ID" value="KKH87757.1"/>
    <property type="molecule type" value="Genomic_DNA"/>
</dbReference>
<evidence type="ECO:0000313" key="38">
    <source>
        <dbReference type="Proteomes" id="UP000034937"/>
    </source>
</evidence>
<dbReference type="EMBL" id="JJQZ01000145">
    <property type="protein sequence ID" value="KKH92749.1"/>
    <property type="molecule type" value="Genomic_DNA"/>
</dbReference>
<dbReference type="EMBL" id="JJQH01000052">
    <property type="protein sequence ID" value="KKH42700.1"/>
    <property type="molecule type" value="Genomic_DNA"/>
</dbReference>
<dbReference type="Proteomes" id="UP000034021">
    <property type="component" value="Unassembled WGS sequence"/>
</dbReference>
<evidence type="ECO:0000313" key="36">
    <source>
        <dbReference type="Proteomes" id="UP000034872"/>
    </source>
</evidence>
<dbReference type="EMBL" id="JJOR01000081">
    <property type="protein sequence ID" value="KKG04150.1"/>
    <property type="molecule type" value="Genomic_DNA"/>
</dbReference>
<evidence type="ECO:0000313" key="20">
    <source>
        <dbReference type="EMBL" id="KKI07007.1"/>
    </source>
</evidence>
<dbReference type="EMBL" id="JJQJ01000214">
    <property type="protein sequence ID" value="KKH44313.1"/>
    <property type="molecule type" value="Genomic_DNA"/>
</dbReference>
<evidence type="ECO:0000313" key="19">
    <source>
        <dbReference type="EMBL" id="KKI04409.1"/>
    </source>
</evidence>
<dbReference type="Proteomes" id="UP000033864">
    <property type="component" value="Unassembled WGS sequence"/>
</dbReference>
<evidence type="ECO:0000313" key="34">
    <source>
        <dbReference type="Proteomes" id="UP000034758"/>
    </source>
</evidence>
<dbReference type="Proteomes" id="UP000034547">
    <property type="component" value="Unassembled WGS sequence"/>
</dbReference>
<organism evidence="2 30">
    <name type="scientific">Methanosarcina mazei</name>
    <name type="common">Methanosarcina frisia</name>
    <dbReference type="NCBI Taxonomy" id="2209"/>
    <lineage>
        <taxon>Archaea</taxon>
        <taxon>Methanobacteriati</taxon>
        <taxon>Methanobacteriota</taxon>
        <taxon>Stenosarchaea group</taxon>
        <taxon>Methanomicrobia</taxon>
        <taxon>Methanosarcinales</taxon>
        <taxon>Methanosarcinaceae</taxon>
        <taxon>Methanosarcina</taxon>
    </lineage>
</organism>
<evidence type="ECO:0000313" key="30">
    <source>
        <dbReference type="Proteomes" id="UP000034578"/>
    </source>
</evidence>
<evidence type="ECO:0000313" key="7">
    <source>
        <dbReference type="EMBL" id="KKH44313.1"/>
    </source>
</evidence>
<keyword evidence="30" id="KW-1185">Reference proteome</keyword>
<evidence type="ECO:0000313" key="16">
    <source>
        <dbReference type="EMBL" id="KKH87757.1"/>
    </source>
</evidence>
<gene>
    <name evidence="4" type="ORF">DU31_01165</name>
    <name evidence="3" type="ORF">DU40_16115</name>
    <name evidence="2" type="ORF">DU47_06045</name>
    <name evidence="6" type="ORF">DU50_04550</name>
    <name evidence="5" type="ORF">DU54_14255</name>
    <name evidence="10" type="ORF">DU73_20360</name>
    <name evidence="9" type="ORF">DU75_18220</name>
    <name evidence="8" type="ORF">DU76_02185</name>
    <name evidence="12" type="ORF">DU77_10625</name>
    <name evidence="13" type="ORF">DU78_03750</name>
    <name evidence="17" type="ORF">DU79_09650</name>
    <name evidence="15" type="ORF">DU80_13160</name>
    <name evidence="20" type="ORF">DU81_07520</name>
    <name evidence="14" type="ORF">DU82_14435</name>
    <name evidence="19" type="ORF">DU83_17255</name>
    <name evidence="18" type="ORF">DU84_10830</name>
    <name evidence="7" type="ORF">DU85_17360</name>
    <name evidence="11" type="ORF">DU86_02025</name>
    <name evidence="16" type="ORF">DU88_14360</name>
</gene>
<evidence type="ECO:0000313" key="26">
    <source>
        <dbReference type="Proteomes" id="UP000034142"/>
    </source>
</evidence>
<dbReference type="Proteomes" id="UP000034692">
    <property type="component" value="Unassembled WGS sequence"/>
</dbReference>
<evidence type="ECO:0000313" key="6">
    <source>
        <dbReference type="EMBL" id="KKH42700.1"/>
    </source>
</evidence>
<dbReference type="Proteomes" id="UP000034937">
    <property type="component" value="Unassembled WGS sequence"/>
</dbReference>
<evidence type="ECO:0000313" key="24">
    <source>
        <dbReference type="Proteomes" id="UP000034021"/>
    </source>
</evidence>
<dbReference type="Proteomes" id="UP000034142">
    <property type="component" value="Unassembled WGS sequence"/>
</dbReference>
<dbReference type="EMBL" id="JJRB01000056">
    <property type="protein sequence ID" value="KKI04409.1"/>
    <property type="molecule type" value="Genomic_DNA"/>
</dbReference>
<name>A0A0F8D6V1_METMZ</name>
<dbReference type="EMBL" id="JJQG01000054">
    <property type="protein sequence ID" value="KKH40331.1"/>
    <property type="molecule type" value="Genomic_DNA"/>
</dbReference>
<evidence type="ECO:0000313" key="18">
    <source>
        <dbReference type="EMBL" id="KKH92749.1"/>
    </source>
</evidence>
<evidence type="ECO:0000313" key="10">
    <source>
        <dbReference type="EMBL" id="KKH67309.1"/>
    </source>
</evidence>
<sequence length="68" mass="7800">MTGTGVVQQGLLTESEWIEEPDESLSPSKITEEQFKENLNTLTSEWNGAYFEWQADNNYGEMLYVYTG</sequence>
<evidence type="ECO:0000313" key="8">
    <source>
        <dbReference type="EMBL" id="KKH55456.1"/>
    </source>
</evidence>
<dbReference type="Proteomes" id="UP000033885">
    <property type="component" value="Unassembled WGS sequence"/>
</dbReference>
<evidence type="ECO:0000313" key="14">
    <source>
        <dbReference type="EMBL" id="KKH80569.1"/>
    </source>
</evidence>
<dbReference type="Proteomes" id="UP000034040">
    <property type="component" value="Unassembled WGS sequence"/>
</dbReference>
<evidence type="ECO:0000313" key="37">
    <source>
        <dbReference type="Proteomes" id="UP000034925"/>
    </source>
</evidence>
<dbReference type="EMBL" id="JJQV01000133">
    <property type="protein sequence ID" value="KKH80569.1"/>
    <property type="molecule type" value="Genomic_DNA"/>
</dbReference>
<evidence type="ECO:0000313" key="4">
    <source>
        <dbReference type="EMBL" id="KKG04150.1"/>
    </source>
</evidence>